<dbReference type="SUPFAM" id="SSF46689">
    <property type="entry name" value="Homeodomain-like"/>
    <property type="match status" value="2"/>
</dbReference>
<dbReference type="InterPro" id="IPR018060">
    <property type="entry name" value="HTH_AraC"/>
</dbReference>
<name>A0A0M1P627_9BACL</name>
<evidence type="ECO:0000313" key="6">
    <source>
        <dbReference type="EMBL" id="KOR89499.1"/>
    </source>
</evidence>
<dbReference type="PROSITE" id="PS01124">
    <property type="entry name" value="HTH_ARAC_FAMILY_2"/>
    <property type="match status" value="1"/>
</dbReference>
<dbReference type="Gene3D" id="2.60.120.10">
    <property type="entry name" value="Jelly Rolls"/>
    <property type="match status" value="1"/>
</dbReference>
<dbReference type="InterPro" id="IPR020449">
    <property type="entry name" value="Tscrpt_reg_AraC-type_HTH"/>
</dbReference>
<proteinExistence type="predicted"/>
<dbReference type="Pfam" id="PF12833">
    <property type="entry name" value="HTH_18"/>
    <property type="match status" value="1"/>
</dbReference>
<dbReference type="Gene3D" id="1.10.10.60">
    <property type="entry name" value="Homeodomain-like"/>
    <property type="match status" value="2"/>
</dbReference>
<evidence type="ECO:0000313" key="7">
    <source>
        <dbReference type="Proteomes" id="UP000036932"/>
    </source>
</evidence>
<keyword evidence="1" id="KW-0805">Transcription regulation</keyword>
<dbReference type="SUPFAM" id="SSF51215">
    <property type="entry name" value="Regulatory protein AraC"/>
    <property type="match status" value="1"/>
</dbReference>
<dbReference type="GO" id="GO:0043565">
    <property type="term" value="F:sequence-specific DNA binding"/>
    <property type="evidence" value="ECO:0007669"/>
    <property type="project" value="InterPro"/>
</dbReference>
<dbReference type="InterPro" id="IPR014710">
    <property type="entry name" value="RmlC-like_jellyroll"/>
</dbReference>
<evidence type="ECO:0000259" key="5">
    <source>
        <dbReference type="PROSITE" id="PS01124"/>
    </source>
</evidence>
<keyword evidence="3" id="KW-0010">Activator</keyword>
<dbReference type="GO" id="GO:0003700">
    <property type="term" value="F:DNA-binding transcription factor activity"/>
    <property type="evidence" value="ECO:0007669"/>
    <property type="project" value="InterPro"/>
</dbReference>
<dbReference type="InterPro" id="IPR050204">
    <property type="entry name" value="AraC_XylS_family_regulators"/>
</dbReference>
<keyword evidence="2" id="KW-0238">DNA-binding</keyword>
<evidence type="ECO:0000256" key="4">
    <source>
        <dbReference type="ARBA" id="ARBA00023163"/>
    </source>
</evidence>
<organism evidence="6 7">
    <name type="scientific">Paenibacillus solani</name>
    <dbReference type="NCBI Taxonomy" id="1705565"/>
    <lineage>
        <taxon>Bacteria</taxon>
        <taxon>Bacillati</taxon>
        <taxon>Bacillota</taxon>
        <taxon>Bacilli</taxon>
        <taxon>Bacillales</taxon>
        <taxon>Paenibacillaceae</taxon>
        <taxon>Paenibacillus</taxon>
    </lineage>
</organism>
<dbReference type="InterPro" id="IPR037923">
    <property type="entry name" value="HTH-like"/>
</dbReference>
<evidence type="ECO:0000256" key="2">
    <source>
        <dbReference type="ARBA" id="ARBA00023125"/>
    </source>
</evidence>
<dbReference type="Proteomes" id="UP000036932">
    <property type="component" value="Unassembled WGS sequence"/>
</dbReference>
<reference evidence="7" key="1">
    <citation type="submission" date="2015-08" db="EMBL/GenBank/DDBJ databases">
        <title>Genome sequencing project for genomic taxonomy and phylogenomics of Bacillus-like bacteria.</title>
        <authorList>
            <person name="Liu B."/>
            <person name="Wang J."/>
            <person name="Zhu Y."/>
            <person name="Liu G."/>
            <person name="Chen Q."/>
            <person name="Chen Z."/>
            <person name="Lan J."/>
            <person name="Che J."/>
            <person name="Ge C."/>
            <person name="Shi H."/>
            <person name="Pan Z."/>
            <person name="Liu X."/>
        </authorList>
    </citation>
    <scope>NUCLEOTIDE SEQUENCE [LARGE SCALE GENOMIC DNA]</scope>
    <source>
        <strain evidence="7">FJAT-22460</strain>
    </source>
</reference>
<dbReference type="PROSITE" id="PS00041">
    <property type="entry name" value="HTH_ARAC_FAMILY_1"/>
    <property type="match status" value="1"/>
</dbReference>
<dbReference type="InterPro" id="IPR018062">
    <property type="entry name" value="HTH_AraC-typ_CS"/>
</dbReference>
<dbReference type="InterPro" id="IPR003313">
    <property type="entry name" value="AraC-bd"/>
</dbReference>
<sequence>MKLHIAYDHPIAINAFEWTPATYRQPPHVHASLEIGLCLTGKGYFFFGNKQYAANPGDLFLVNNEERHIAQSAPDDPSRYLFINFDPALLLAEEPSLLLPFSYRSTHFCNHIMSGSPLANQLTPWVLAIAEELQEQSPGYLVMAKSALIQLCGHLLRHYNGLLTDDERHHMVHSVRQAHSLAALVEHRYHEPVNLGELADELGLSVSRVSRAFLETTGYRFSEYVSLLRVQAAKRELAGTDKAVSDIAFECGFQSLPTFYRVFKENVGMSPIRYRHSGGMTE</sequence>
<gene>
    <name evidence="6" type="ORF">AM231_10355</name>
</gene>
<accession>A0A0M1P627</accession>
<dbReference type="RefSeq" id="WP_054402539.1">
    <property type="nucleotide sequence ID" value="NZ_LIUT01000001.1"/>
</dbReference>
<dbReference type="PANTHER" id="PTHR46796">
    <property type="entry name" value="HTH-TYPE TRANSCRIPTIONAL ACTIVATOR RHAS-RELATED"/>
    <property type="match status" value="1"/>
</dbReference>
<dbReference type="PRINTS" id="PR00032">
    <property type="entry name" value="HTHARAC"/>
</dbReference>
<keyword evidence="7" id="KW-1185">Reference proteome</keyword>
<dbReference type="EMBL" id="LIUT01000001">
    <property type="protein sequence ID" value="KOR89499.1"/>
    <property type="molecule type" value="Genomic_DNA"/>
</dbReference>
<dbReference type="SMART" id="SM00342">
    <property type="entry name" value="HTH_ARAC"/>
    <property type="match status" value="1"/>
</dbReference>
<comment type="caution">
    <text evidence="6">The sequence shown here is derived from an EMBL/GenBank/DDBJ whole genome shotgun (WGS) entry which is preliminary data.</text>
</comment>
<evidence type="ECO:0000256" key="3">
    <source>
        <dbReference type="ARBA" id="ARBA00023159"/>
    </source>
</evidence>
<protein>
    <submittedName>
        <fullName evidence="6">AraC family transcriptional regulator</fullName>
    </submittedName>
</protein>
<feature type="domain" description="HTH araC/xylS-type" evidence="5">
    <location>
        <begin position="179"/>
        <end position="277"/>
    </location>
</feature>
<dbReference type="AlphaFoldDB" id="A0A0M1P627"/>
<dbReference type="PATRIC" id="fig|1705565.3.peg.4060"/>
<dbReference type="Pfam" id="PF02311">
    <property type="entry name" value="AraC_binding"/>
    <property type="match status" value="1"/>
</dbReference>
<dbReference type="InterPro" id="IPR009057">
    <property type="entry name" value="Homeodomain-like_sf"/>
</dbReference>
<dbReference type="OrthoDB" id="9816335at2"/>
<evidence type="ECO:0000256" key="1">
    <source>
        <dbReference type="ARBA" id="ARBA00023015"/>
    </source>
</evidence>
<keyword evidence="4" id="KW-0804">Transcription</keyword>